<name>A0A0V1LWH9_9BILA</name>
<protein>
    <submittedName>
        <fullName evidence="2">Uncharacterized protein</fullName>
    </submittedName>
</protein>
<evidence type="ECO:0000256" key="1">
    <source>
        <dbReference type="SAM" id="MobiDB-lite"/>
    </source>
</evidence>
<dbReference type="EMBL" id="JYDO01001792">
    <property type="protein sequence ID" value="KRZ63869.1"/>
    <property type="molecule type" value="Genomic_DNA"/>
</dbReference>
<evidence type="ECO:0000313" key="3">
    <source>
        <dbReference type="Proteomes" id="UP000054843"/>
    </source>
</evidence>
<gene>
    <name evidence="2" type="ORF">T10_9115</name>
</gene>
<feature type="non-terminal residue" evidence="2">
    <location>
        <position position="61"/>
    </location>
</feature>
<organism evidence="2 3">
    <name type="scientific">Trichinella papuae</name>
    <dbReference type="NCBI Taxonomy" id="268474"/>
    <lineage>
        <taxon>Eukaryota</taxon>
        <taxon>Metazoa</taxon>
        <taxon>Ecdysozoa</taxon>
        <taxon>Nematoda</taxon>
        <taxon>Enoplea</taxon>
        <taxon>Dorylaimia</taxon>
        <taxon>Trichinellida</taxon>
        <taxon>Trichinellidae</taxon>
        <taxon>Trichinella</taxon>
    </lineage>
</organism>
<dbReference type="Proteomes" id="UP000054843">
    <property type="component" value="Unassembled WGS sequence"/>
</dbReference>
<evidence type="ECO:0000313" key="2">
    <source>
        <dbReference type="EMBL" id="KRZ63869.1"/>
    </source>
</evidence>
<sequence length="61" mass="6538">LLGLANYASDDDDVDDRVGDDQVAQSSNLLSSGMVIDACHQQENSGRVSTNNIPKWISSKS</sequence>
<dbReference type="AlphaFoldDB" id="A0A0V1LWH9"/>
<comment type="caution">
    <text evidence="2">The sequence shown here is derived from an EMBL/GenBank/DDBJ whole genome shotgun (WGS) entry which is preliminary data.</text>
</comment>
<feature type="non-terminal residue" evidence="2">
    <location>
        <position position="1"/>
    </location>
</feature>
<keyword evidence="3" id="KW-1185">Reference proteome</keyword>
<accession>A0A0V1LWH9</accession>
<reference evidence="2 3" key="1">
    <citation type="submission" date="2015-01" db="EMBL/GenBank/DDBJ databases">
        <title>Evolution of Trichinella species and genotypes.</title>
        <authorList>
            <person name="Korhonen P.K."/>
            <person name="Edoardo P."/>
            <person name="Giuseppe L.R."/>
            <person name="Gasser R.B."/>
        </authorList>
    </citation>
    <scope>NUCLEOTIDE SEQUENCE [LARGE SCALE GENOMIC DNA]</scope>
    <source>
        <strain evidence="2">ISS1980</strain>
    </source>
</reference>
<feature type="region of interest" description="Disordered" evidence="1">
    <location>
        <begin position="42"/>
        <end position="61"/>
    </location>
</feature>
<proteinExistence type="predicted"/>